<dbReference type="Pfam" id="PF12456">
    <property type="entry name" value="hSac2"/>
    <property type="match status" value="1"/>
</dbReference>
<dbReference type="InterPro" id="IPR022158">
    <property type="entry name" value="Inositol_phosphatase"/>
</dbReference>
<dbReference type="PANTHER" id="PTHR45662">
    <property type="entry name" value="PHOSPHATIDYLINOSITIDE PHOSPHATASE SAC1"/>
    <property type="match status" value="1"/>
</dbReference>
<dbReference type="GO" id="GO:0045334">
    <property type="term" value="C:clathrin-coated endocytic vesicle"/>
    <property type="evidence" value="ECO:0007669"/>
    <property type="project" value="TreeGrafter"/>
</dbReference>
<dbReference type="WBParaSite" id="PgR023_g010_t03">
    <property type="protein sequence ID" value="PgR023_g010_t03"/>
    <property type="gene ID" value="PgR023_g010"/>
</dbReference>
<dbReference type="InterPro" id="IPR002013">
    <property type="entry name" value="SAC_dom"/>
</dbReference>
<evidence type="ECO:0000313" key="3">
    <source>
        <dbReference type="WBParaSite" id="PgR023_g010_t03"/>
    </source>
</evidence>
<dbReference type="Pfam" id="PF02383">
    <property type="entry name" value="Syja_N"/>
    <property type="match status" value="1"/>
</dbReference>
<dbReference type="GO" id="GO:2001135">
    <property type="term" value="P:regulation of endocytic recycling"/>
    <property type="evidence" value="ECO:0007669"/>
    <property type="project" value="TreeGrafter"/>
</dbReference>
<evidence type="ECO:0000313" key="2">
    <source>
        <dbReference type="Proteomes" id="UP000887569"/>
    </source>
</evidence>
<accession>A0A915B1D2</accession>
<reference evidence="3" key="1">
    <citation type="submission" date="2022-11" db="UniProtKB">
        <authorList>
            <consortium name="WormBaseParasite"/>
        </authorList>
    </citation>
    <scope>IDENTIFICATION</scope>
</reference>
<name>A0A915B1D2_PARUN</name>
<keyword evidence="2" id="KW-1185">Reference proteome</keyword>
<dbReference type="Proteomes" id="UP000887569">
    <property type="component" value="Unplaced"/>
</dbReference>
<dbReference type="PROSITE" id="PS50275">
    <property type="entry name" value="SAC"/>
    <property type="match status" value="1"/>
</dbReference>
<organism evidence="2 3">
    <name type="scientific">Parascaris univalens</name>
    <name type="common">Nematode worm</name>
    <dbReference type="NCBI Taxonomy" id="6257"/>
    <lineage>
        <taxon>Eukaryota</taxon>
        <taxon>Metazoa</taxon>
        <taxon>Ecdysozoa</taxon>
        <taxon>Nematoda</taxon>
        <taxon>Chromadorea</taxon>
        <taxon>Rhabditida</taxon>
        <taxon>Spirurina</taxon>
        <taxon>Ascaridomorpha</taxon>
        <taxon>Ascaridoidea</taxon>
        <taxon>Ascarididae</taxon>
        <taxon>Parascaris</taxon>
    </lineage>
</organism>
<dbReference type="AlphaFoldDB" id="A0A915B1D2"/>
<proteinExistence type="predicted"/>
<sequence length="812" mass="91870">MKLYSTPNTFYLTKRGFVLKCCKASGRLNAYEQSEVSDELKIALHIGDISGVIGSLHAANERYLLLITQCTSVAKFPCTKAEIYHVDRVLAIQLEDNTTIDKIELDVTKTNRGKITTSQRKLLKFVSDKVMSSSRIIDEILRLFNENGDFYVCFDSDLTLSAQRLLSMKNGPDDRFFWNRHLLDDLFMDNGRLVKNAYPWIAPICQGFVCERTVTFEMDCVLTLTLISRRSVKRAGVRYLRRGIDDEADVANFVETELILSVFGHYLAYVQIRGSVPVFWSQRGYRYRPPLIIDKPVDESLPVFQKHINSMLQQYGSPLTIVNLVDQTGRELNLALSYLQHILQMNSPDLAYFSFDFHSHCRALHFHKVNNLVNALAEQLSRIQFCWVDKSGQMVREQHGIIRTNCVDCLDRTNIVQCAISQAMCLIQTQKLGLVGPFGESPDHLVRTLQSMWADNGDAISRQYAGTDALKGDVTRSGQRKIVGMVRDGYTSASRYYLSHMRDSQRQLAIDALLNGSITKSDLRNEDNECEADEEESESIGRLVSETVHFILPEQEVLVGGWALVDGSHLSDQIDTVLLLTRQRVIVAMYDDDSEKLLQVKIIGFEDITSLQLGTFYKSRRIHLRLCAKPNEQFSWRAAKTRLFNNVAIPLKTPDEADEYIEAIGEQLRVTMEMAGYHVNLSSVGKLSGCPDGSERRLANIFTSVFGTRDDSAHVSDTASKVPQMHTSKSDGRLTEKAGAFILKLPKLRLPVSKSHLAIDADCESFFTPESDPFSLFSIRNFSLLYIDSYMDDSTFDFIGDRSDEVCNSSLF</sequence>
<feature type="domain" description="SAC" evidence="1">
    <location>
        <begin position="141"/>
        <end position="466"/>
    </location>
</feature>
<dbReference type="GO" id="GO:0046856">
    <property type="term" value="P:phosphatidylinositol dephosphorylation"/>
    <property type="evidence" value="ECO:0007669"/>
    <property type="project" value="TreeGrafter"/>
</dbReference>
<dbReference type="GO" id="GO:0005769">
    <property type="term" value="C:early endosome"/>
    <property type="evidence" value="ECO:0007669"/>
    <property type="project" value="TreeGrafter"/>
</dbReference>
<dbReference type="PANTHER" id="PTHR45662:SF8">
    <property type="entry name" value="PHOSPHATIDYLINOSITIDE PHOSPHATASE SAC2"/>
    <property type="match status" value="1"/>
</dbReference>
<protein>
    <submittedName>
        <fullName evidence="3">SAC domain-containing protein</fullName>
    </submittedName>
</protein>
<evidence type="ECO:0000259" key="1">
    <source>
        <dbReference type="PROSITE" id="PS50275"/>
    </source>
</evidence>
<dbReference type="GO" id="GO:0043812">
    <property type="term" value="F:phosphatidylinositol-4-phosphate phosphatase activity"/>
    <property type="evidence" value="ECO:0007669"/>
    <property type="project" value="TreeGrafter"/>
</dbReference>